<evidence type="ECO:0000256" key="5">
    <source>
        <dbReference type="SAM" id="MobiDB-lite"/>
    </source>
</evidence>
<evidence type="ECO:0000256" key="2">
    <source>
        <dbReference type="ARBA" id="ARBA00009077"/>
    </source>
</evidence>
<sequence length="496" mass="52176">MDLDPETTLSLAGQDLDDTFNSVVPPLYQSAIFQFEDVGETKGYDYTRSGNPTRAALEDTLAGLDGGAGAVACATGMAAVSTVTSLFDAGAHLICAHDCYGGTERLFSCLDDQDKLSVSYEDLSDRDALADAVRPETAALWVETPSNPLLRIVDLEALSEFADAHDLLLVVDNTFLSPLLQRPIDYGADLVVYSATKYLNGHSDVVGGAVIACTEALADRVDFAANAHGTVAAPFDSWLVLRGAKTLPVRLRQHETNARALAHFLDERPAVQRVCYPGLHDHPGHEIARAQQNGYGGMVSFFVDDEQVDVEALLRSTEVFALAESLGGVESLIEHPATMSHASMAPEQREAAGITNGLIRLSVGIESTDDLRADLSQALTAAGAEAAASGYDTPVSAEAQAPASEGTCRGDPSTVPAGGLEASGRCPPCAPASTFYSPLSASSSSSSSMLSRSSAARSNSRFSAASSISSRIWSTRSSFWSSERYSTTGSATSLES</sequence>
<gene>
    <name evidence="6" type="ORF">GGQ01_002158</name>
</gene>
<dbReference type="Proteomes" id="UP001155040">
    <property type="component" value="Unassembled WGS sequence"/>
</dbReference>
<dbReference type="FunFam" id="3.40.640.10:FF:000009">
    <property type="entry name" value="Cystathionine gamma-synthase homolog"/>
    <property type="match status" value="1"/>
</dbReference>
<accession>A0A9X2ULX8</accession>
<dbReference type="InterPro" id="IPR015424">
    <property type="entry name" value="PyrdxlP-dep_Trfase"/>
</dbReference>
<dbReference type="GO" id="GO:0004123">
    <property type="term" value="F:cystathionine gamma-lyase activity"/>
    <property type="evidence" value="ECO:0007669"/>
    <property type="project" value="TreeGrafter"/>
</dbReference>
<feature type="region of interest" description="Disordered" evidence="5">
    <location>
        <begin position="390"/>
        <end position="416"/>
    </location>
</feature>
<dbReference type="EMBL" id="JANUBF010000013">
    <property type="protein sequence ID" value="MCS4037079.1"/>
    <property type="molecule type" value="Genomic_DNA"/>
</dbReference>
<dbReference type="Gene3D" id="3.40.640.10">
    <property type="entry name" value="Type I PLP-dependent aspartate aminotransferase-like (Major domain)"/>
    <property type="match status" value="1"/>
</dbReference>
<feature type="compositionally biased region" description="Polar residues" evidence="5">
    <location>
        <begin position="487"/>
        <end position="496"/>
    </location>
</feature>
<reference evidence="6" key="1">
    <citation type="submission" date="2022-08" db="EMBL/GenBank/DDBJ databases">
        <title>Genomic Encyclopedia of Type Strains, Phase V (KMG-V): Genome sequencing to study the core and pangenomes of soil and plant-associated prokaryotes.</title>
        <authorList>
            <person name="Whitman W."/>
        </authorList>
    </citation>
    <scope>NUCLEOTIDE SEQUENCE</scope>
    <source>
        <strain evidence="6">SP3012</strain>
    </source>
</reference>
<keyword evidence="3 4" id="KW-0663">Pyridoxal phosphate</keyword>
<evidence type="ECO:0000313" key="6">
    <source>
        <dbReference type="EMBL" id="MCS4037079.1"/>
    </source>
</evidence>
<evidence type="ECO:0000256" key="4">
    <source>
        <dbReference type="RuleBase" id="RU362118"/>
    </source>
</evidence>
<dbReference type="PROSITE" id="PS00868">
    <property type="entry name" value="CYS_MET_METAB_PP"/>
    <property type="match status" value="1"/>
</dbReference>
<dbReference type="GO" id="GO:0019343">
    <property type="term" value="P:cysteine biosynthetic process via cystathionine"/>
    <property type="evidence" value="ECO:0007669"/>
    <property type="project" value="TreeGrafter"/>
</dbReference>
<dbReference type="AlphaFoldDB" id="A0A9X2ULX8"/>
<comment type="cofactor">
    <cofactor evidence="1 4">
        <name>pyridoxal 5'-phosphate</name>
        <dbReference type="ChEBI" id="CHEBI:597326"/>
    </cofactor>
</comment>
<evidence type="ECO:0000313" key="7">
    <source>
        <dbReference type="Proteomes" id="UP001155040"/>
    </source>
</evidence>
<feature type="region of interest" description="Disordered" evidence="5">
    <location>
        <begin position="447"/>
        <end position="496"/>
    </location>
</feature>
<dbReference type="GO" id="GO:0019346">
    <property type="term" value="P:transsulfuration"/>
    <property type="evidence" value="ECO:0007669"/>
    <property type="project" value="InterPro"/>
</dbReference>
<dbReference type="GO" id="GO:0003962">
    <property type="term" value="F:cystathionine gamma-synthase activity"/>
    <property type="evidence" value="ECO:0007669"/>
    <property type="project" value="UniProtKB-EC"/>
</dbReference>
<dbReference type="GO" id="GO:0030170">
    <property type="term" value="F:pyridoxal phosphate binding"/>
    <property type="evidence" value="ECO:0007669"/>
    <property type="project" value="InterPro"/>
</dbReference>
<dbReference type="CDD" id="cd00614">
    <property type="entry name" value="CGS_like"/>
    <property type="match status" value="1"/>
</dbReference>
<feature type="compositionally biased region" description="Low complexity" evidence="5">
    <location>
        <begin position="447"/>
        <end position="486"/>
    </location>
</feature>
<protein>
    <submittedName>
        <fullName evidence="6">Cystathionine gamma-synthase</fullName>
        <ecNumber evidence="6">2.5.1.48</ecNumber>
    </submittedName>
</protein>
<dbReference type="Gene3D" id="3.90.1150.10">
    <property type="entry name" value="Aspartate Aminotransferase, domain 1"/>
    <property type="match status" value="1"/>
</dbReference>
<comment type="similarity">
    <text evidence="2 4">Belongs to the trans-sulfuration enzymes family.</text>
</comment>
<dbReference type="InterPro" id="IPR000277">
    <property type="entry name" value="Cys/Met-Metab_PyrdxlP-dep_enz"/>
</dbReference>
<name>A0A9X2ULX8_9BACT</name>
<organism evidence="6 7">
    <name type="scientific">Salinibacter ruber</name>
    <dbReference type="NCBI Taxonomy" id="146919"/>
    <lineage>
        <taxon>Bacteria</taxon>
        <taxon>Pseudomonadati</taxon>
        <taxon>Rhodothermota</taxon>
        <taxon>Rhodothermia</taxon>
        <taxon>Rhodothermales</taxon>
        <taxon>Salinibacteraceae</taxon>
        <taxon>Salinibacter</taxon>
    </lineage>
</organism>
<comment type="caution">
    <text evidence="6">The sequence shown here is derived from an EMBL/GenBank/DDBJ whole genome shotgun (WGS) entry which is preliminary data.</text>
</comment>
<dbReference type="InterPro" id="IPR015422">
    <property type="entry name" value="PyrdxlP-dep_Trfase_small"/>
</dbReference>
<dbReference type="FunFam" id="3.90.1150.10:FF:000008">
    <property type="entry name" value="Cystathionine gamma-synthase"/>
    <property type="match status" value="1"/>
</dbReference>
<dbReference type="Pfam" id="PF01053">
    <property type="entry name" value="Cys_Met_Meta_PP"/>
    <property type="match status" value="1"/>
</dbReference>
<dbReference type="GO" id="GO:0005737">
    <property type="term" value="C:cytoplasm"/>
    <property type="evidence" value="ECO:0007669"/>
    <property type="project" value="TreeGrafter"/>
</dbReference>
<dbReference type="InterPro" id="IPR054542">
    <property type="entry name" value="Cys_met_metab_PP"/>
</dbReference>
<dbReference type="InterPro" id="IPR015421">
    <property type="entry name" value="PyrdxlP-dep_Trfase_major"/>
</dbReference>
<keyword evidence="6" id="KW-0808">Transferase</keyword>
<dbReference type="PANTHER" id="PTHR11808:SF75">
    <property type="entry name" value="CYSTATHIONINE GAMMA-SYNTHASE"/>
    <property type="match status" value="1"/>
</dbReference>
<dbReference type="PANTHER" id="PTHR11808">
    <property type="entry name" value="TRANS-SULFURATION ENZYME FAMILY MEMBER"/>
    <property type="match status" value="1"/>
</dbReference>
<dbReference type="SUPFAM" id="SSF53383">
    <property type="entry name" value="PLP-dependent transferases"/>
    <property type="match status" value="1"/>
</dbReference>
<evidence type="ECO:0000256" key="1">
    <source>
        <dbReference type="ARBA" id="ARBA00001933"/>
    </source>
</evidence>
<evidence type="ECO:0000256" key="3">
    <source>
        <dbReference type="ARBA" id="ARBA00022898"/>
    </source>
</evidence>
<proteinExistence type="inferred from homology"/>
<dbReference type="EC" id="2.5.1.48" evidence="6"/>